<sequence length="61" mass="7219">MHEMQMKRAVREKPFDRLAMWASGCRARARDGRKKLREGQSDERMLNADIGFRTCYQKMGL</sequence>
<organism evidence="1 2">
    <name type="scientific">Pararobbsia silviterrae</name>
    <dbReference type="NCBI Taxonomy" id="1792498"/>
    <lineage>
        <taxon>Bacteria</taxon>
        <taxon>Pseudomonadati</taxon>
        <taxon>Pseudomonadota</taxon>
        <taxon>Betaproteobacteria</taxon>
        <taxon>Burkholderiales</taxon>
        <taxon>Burkholderiaceae</taxon>
        <taxon>Pararobbsia</taxon>
    </lineage>
</organism>
<gene>
    <name evidence="1" type="ORF">D7S86_14090</name>
</gene>
<proteinExistence type="predicted"/>
<keyword evidence="2" id="KW-1185">Reference proteome</keyword>
<dbReference type="AlphaFoldDB" id="A0A494XVX0"/>
<dbReference type="Proteomes" id="UP000270342">
    <property type="component" value="Unassembled WGS sequence"/>
</dbReference>
<evidence type="ECO:0000313" key="2">
    <source>
        <dbReference type="Proteomes" id="UP000270342"/>
    </source>
</evidence>
<name>A0A494XVX0_9BURK</name>
<evidence type="ECO:0000313" key="1">
    <source>
        <dbReference type="EMBL" id="RKP54763.1"/>
    </source>
</evidence>
<protein>
    <submittedName>
        <fullName evidence="1">Uncharacterized protein</fullName>
    </submittedName>
</protein>
<reference evidence="1 2" key="1">
    <citation type="submission" date="2018-10" db="EMBL/GenBank/DDBJ databases">
        <title>Robbsia sp. DHC34, isolated from soil.</title>
        <authorList>
            <person name="Gao Z.-H."/>
            <person name="Qiu L.-H."/>
        </authorList>
    </citation>
    <scope>NUCLEOTIDE SEQUENCE [LARGE SCALE GENOMIC DNA]</scope>
    <source>
        <strain evidence="1 2">DHC34</strain>
    </source>
</reference>
<dbReference type="RefSeq" id="WP_121087450.1">
    <property type="nucleotide sequence ID" value="NZ_RBZU01000005.1"/>
</dbReference>
<dbReference type="EMBL" id="RBZU01000005">
    <property type="protein sequence ID" value="RKP54763.1"/>
    <property type="molecule type" value="Genomic_DNA"/>
</dbReference>
<comment type="caution">
    <text evidence="1">The sequence shown here is derived from an EMBL/GenBank/DDBJ whole genome shotgun (WGS) entry which is preliminary data.</text>
</comment>
<accession>A0A494XVX0</accession>